<evidence type="ECO:0000313" key="1">
    <source>
        <dbReference type="EMBL" id="PSK90619.1"/>
    </source>
</evidence>
<reference evidence="1 2" key="1">
    <citation type="submission" date="2018-03" db="EMBL/GenBank/DDBJ databases">
        <title>Genomic Encyclopedia of Type Strains, Phase III (KMG-III): the genomes of soil and plant-associated and newly described type strains.</title>
        <authorList>
            <person name="Whitman W."/>
        </authorList>
    </citation>
    <scope>NUCLEOTIDE SEQUENCE [LARGE SCALE GENOMIC DNA]</scope>
    <source>
        <strain evidence="1 2">CGMCC 1.12700</strain>
    </source>
</reference>
<dbReference type="RefSeq" id="WP_106523904.1">
    <property type="nucleotide sequence ID" value="NZ_PYGD01000007.1"/>
</dbReference>
<accession>A0A2P8D075</accession>
<evidence type="ECO:0000313" key="2">
    <source>
        <dbReference type="Proteomes" id="UP000240572"/>
    </source>
</evidence>
<dbReference type="EMBL" id="PYGD01000007">
    <property type="protein sequence ID" value="PSK90619.1"/>
    <property type="molecule type" value="Genomic_DNA"/>
</dbReference>
<gene>
    <name evidence="1" type="ORF">B0I18_10729</name>
</gene>
<proteinExistence type="predicted"/>
<dbReference type="Proteomes" id="UP000240572">
    <property type="component" value="Unassembled WGS sequence"/>
</dbReference>
<dbReference type="PROSITE" id="PS51257">
    <property type="entry name" value="PROKAR_LIPOPROTEIN"/>
    <property type="match status" value="1"/>
</dbReference>
<organism evidence="1 2">
    <name type="scientific">Taibaiella chishuiensis</name>
    <dbReference type="NCBI Taxonomy" id="1434707"/>
    <lineage>
        <taxon>Bacteria</taxon>
        <taxon>Pseudomonadati</taxon>
        <taxon>Bacteroidota</taxon>
        <taxon>Chitinophagia</taxon>
        <taxon>Chitinophagales</taxon>
        <taxon>Chitinophagaceae</taxon>
        <taxon>Taibaiella</taxon>
    </lineage>
</organism>
<comment type="caution">
    <text evidence="1">The sequence shown here is derived from an EMBL/GenBank/DDBJ whole genome shotgun (WGS) entry which is preliminary data.</text>
</comment>
<name>A0A2P8D075_9BACT</name>
<dbReference type="AlphaFoldDB" id="A0A2P8D075"/>
<keyword evidence="2" id="KW-1185">Reference proteome</keyword>
<sequence>MNKKLWILGIAFSGLLVVVGCTKENAEDAYGPAPVTCDTSNVTYSAVVQPIIAAKCATSGCHLGAGASGWDLSNYHGVLTATEYQVLMPAINHTGPSPMPKGQPKLDDCSIAKIQKWVNDGAPNN</sequence>
<dbReference type="OrthoDB" id="1524066at2"/>
<protein>
    <recommendedName>
        <fullName evidence="3">Cytochrome c domain-containing protein</fullName>
    </recommendedName>
</protein>
<evidence type="ECO:0008006" key="3">
    <source>
        <dbReference type="Google" id="ProtNLM"/>
    </source>
</evidence>